<evidence type="ECO:0000256" key="3">
    <source>
        <dbReference type="ARBA" id="ARBA00023237"/>
    </source>
</evidence>
<name>A0A285X297_9FLAO</name>
<dbReference type="GO" id="GO:0009279">
    <property type="term" value="C:cell outer membrane"/>
    <property type="evidence" value="ECO:0007669"/>
    <property type="project" value="UniProtKB-SubCell"/>
</dbReference>
<dbReference type="Pfam" id="PF13715">
    <property type="entry name" value="CarbopepD_reg_2"/>
    <property type="match status" value="1"/>
</dbReference>
<dbReference type="Gene3D" id="2.40.170.20">
    <property type="entry name" value="TonB-dependent receptor, beta-barrel domain"/>
    <property type="match status" value="1"/>
</dbReference>
<dbReference type="RefSeq" id="WP_097054908.1">
    <property type="nucleotide sequence ID" value="NZ_OCMF01000001.1"/>
</dbReference>
<dbReference type="OrthoDB" id="1453181at2"/>
<sequence>MSIISFGRKFPVFLFFSATAFGQSVSGKVVDELSGKPVPGVVVLISGTTTRGLSDAEGVFHISEALPQGEAVITLSKNAYFEKHFPVRFASEAIDLGLIFLKPDLPEMQQQNNIISLEDHELDEEDGSFANVAGLLQASKDVFLNAAAFDFSSTFFRPRGYDSEWSKVLINGVEMNKFFNGRPLWSNWGGLNDVQRNQVFTMGTTPSEVSFGGPAGTTNIIMRASQYPHGGKFSYAVANRSYTGKAMGSYHSGLLPSGWAYSVSVARRFAEESFIEGTLYDANSFFASVERKFSDSHSLNFTGFYAPNRRGKNSPNTQEIYELRGNSYNSYWGFQEGEIRNSRVREVEEPVLMLNHYWRISEKLKLNTNLAYQFGKTGNSRIDYGGSRIFTDNNGETIFIGGGSNPDPAYYQKLPSYFLRFEDNPDYQSAYLAEQDFIRDGQLDWENLYLANQTSEAAGGNAIYALYEDRTDDQQISGNTIFRYHWNSRVSLNGAVHLRHLKSENFASVLDLFGAPYFLDVDAFSTGSSAQNDLRQPNRLVAENDIFKYHYELFATNGGGFLQAEFSSKRLDGYIAGEASGTSYQRNGLFQNGNFPENSLGESKELTFGNYGIKSGFTYKINGRHLLNFNAAHLTKPPSLRNSFSNTRQNNDVVRNLNNEQVLTVDAGYVIRTPFARGRITGFYGIFEDVTEISFYYADGLSGAGREATTAFVQEVLTGIDKRHMGVEFGLEVPITSTLNFKSAGSLGEYIYSSNPRLYLTSDDFTEVREMGLANIIDYRLPGGPQQAAQIGFEYRDPAYWWISATANFFSKAFVDIAPLTRTRNFYTDRDGFPLLAYDEATAAKLLQQEEFDSYMLVNMVGGKSWRLKNRFVGVFASLNNVLNSEYKTGGYEQSRNVNYTLLKTDFEREKTLFAPKYWFGPGTTYYAHIYYRF</sequence>
<protein>
    <submittedName>
        <fullName evidence="4">CarboxypepD_reg-like domain-containing protein</fullName>
    </submittedName>
</protein>
<evidence type="ECO:0000256" key="2">
    <source>
        <dbReference type="ARBA" id="ARBA00023136"/>
    </source>
</evidence>
<comment type="subcellular location">
    <subcellularLocation>
        <location evidence="1">Cell outer membrane</location>
    </subcellularLocation>
</comment>
<proteinExistence type="predicted"/>
<evidence type="ECO:0000256" key="1">
    <source>
        <dbReference type="ARBA" id="ARBA00004442"/>
    </source>
</evidence>
<keyword evidence="3" id="KW-0998">Cell outer membrane</keyword>
<dbReference type="AlphaFoldDB" id="A0A285X297"/>
<dbReference type="InterPro" id="IPR008969">
    <property type="entry name" value="CarboxyPept-like_regulatory"/>
</dbReference>
<dbReference type="InterPro" id="IPR036942">
    <property type="entry name" value="Beta-barrel_TonB_sf"/>
</dbReference>
<evidence type="ECO:0000313" key="4">
    <source>
        <dbReference type="EMBL" id="SOC79146.1"/>
    </source>
</evidence>
<keyword evidence="2" id="KW-0472">Membrane</keyword>
<reference evidence="5" key="1">
    <citation type="submission" date="2017-09" db="EMBL/GenBank/DDBJ databases">
        <authorList>
            <person name="Varghese N."/>
            <person name="Submissions S."/>
        </authorList>
    </citation>
    <scope>NUCLEOTIDE SEQUENCE [LARGE SCALE GENOMIC DNA]</scope>
    <source>
        <strain evidence="5">CGMCC 1.12641</strain>
    </source>
</reference>
<accession>A0A285X297</accession>
<dbReference type="Proteomes" id="UP000219193">
    <property type="component" value="Unassembled WGS sequence"/>
</dbReference>
<dbReference type="EMBL" id="OCMF01000001">
    <property type="protein sequence ID" value="SOC79146.1"/>
    <property type="molecule type" value="Genomic_DNA"/>
</dbReference>
<keyword evidence="5" id="KW-1185">Reference proteome</keyword>
<dbReference type="SUPFAM" id="SSF56935">
    <property type="entry name" value="Porins"/>
    <property type="match status" value="1"/>
</dbReference>
<dbReference type="Gene3D" id="2.60.40.1120">
    <property type="entry name" value="Carboxypeptidase-like, regulatory domain"/>
    <property type="match status" value="1"/>
</dbReference>
<organism evidence="4 5">
    <name type="scientific">Salinimicrobium sediminis</name>
    <dbReference type="NCBI Taxonomy" id="1343891"/>
    <lineage>
        <taxon>Bacteria</taxon>
        <taxon>Pseudomonadati</taxon>
        <taxon>Bacteroidota</taxon>
        <taxon>Flavobacteriia</taxon>
        <taxon>Flavobacteriales</taxon>
        <taxon>Flavobacteriaceae</taxon>
        <taxon>Salinimicrobium</taxon>
    </lineage>
</organism>
<evidence type="ECO:0000313" key="5">
    <source>
        <dbReference type="Proteomes" id="UP000219193"/>
    </source>
</evidence>
<gene>
    <name evidence="4" type="ORF">SAMN06296241_0666</name>
</gene>
<dbReference type="SUPFAM" id="SSF49464">
    <property type="entry name" value="Carboxypeptidase regulatory domain-like"/>
    <property type="match status" value="1"/>
</dbReference>